<dbReference type="PROSITE" id="PS50035">
    <property type="entry name" value="PLD"/>
    <property type="match status" value="2"/>
</dbReference>
<keyword evidence="2 13" id="KW-1003">Cell membrane</keyword>
<proteinExistence type="inferred from homology"/>
<dbReference type="GO" id="GO:0032049">
    <property type="term" value="P:cardiolipin biosynthetic process"/>
    <property type="evidence" value="ECO:0007669"/>
    <property type="project" value="UniProtKB-UniRule"/>
</dbReference>
<dbReference type="PANTHER" id="PTHR21248:SF22">
    <property type="entry name" value="PHOSPHOLIPASE D"/>
    <property type="match status" value="1"/>
</dbReference>
<evidence type="ECO:0000256" key="13">
    <source>
        <dbReference type="HAMAP-Rule" id="MF_01916"/>
    </source>
</evidence>
<dbReference type="PATRIC" id="fig|889306.3.peg.541"/>
<evidence type="ECO:0000313" key="17">
    <source>
        <dbReference type="Proteomes" id="UP000031938"/>
    </source>
</evidence>
<feature type="domain" description="PLD phosphodiesterase" evidence="15">
    <location>
        <begin position="217"/>
        <end position="244"/>
    </location>
</feature>
<comment type="function">
    <text evidence="12 13">Catalyzes the reversible phosphatidyl group transfer from one phosphatidylglycerol molecule to another to form cardiolipin (CL) (diphosphatidylglycerol) and glycerol.</text>
</comment>
<dbReference type="NCBIfam" id="TIGR04265">
    <property type="entry name" value="bac_cardiolipin"/>
    <property type="match status" value="1"/>
</dbReference>
<dbReference type="Pfam" id="PF13396">
    <property type="entry name" value="PLDc_N"/>
    <property type="match status" value="1"/>
</dbReference>
<keyword evidence="3 13" id="KW-0444">Lipid biosynthesis</keyword>
<dbReference type="InterPro" id="IPR001736">
    <property type="entry name" value="PLipase_D/transphosphatidylase"/>
</dbReference>
<dbReference type="Pfam" id="PF13091">
    <property type="entry name" value="PLDc_2"/>
    <property type="match status" value="2"/>
</dbReference>
<dbReference type="RefSeq" id="WP_200889194.1">
    <property type="nucleotide sequence ID" value="NZ_JXRP01000006.1"/>
</dbReference>
<dbReference type="FunFam" id="3.30.870.10:FF:000014">
    <property type="entry name" value="Cardiolipin synthase"/>
    <property type="match status" value="1"/>
</dbReference>
<dbReference type="SMART" id="SM00155">
    <property type="entry name" value="PLDc"/>
    <property type="match status" value="2"/>
</dbReference>
<keyword evidence="7 13" id="KW-1133">Transmembrane helix</keyword>
<dbReference type="Gene3D" id="3.30.870.10">
    <property type="entry name" value="Endonuclease Chain A"/>
    <property type="match status" value="2"/>
</dbReference>
<dbReference type="InterPro" id="IPR025202">
    <property type="entry name" value="PLD-like_dom"/>
</dbReference>
<dbReference type="InterPro" id="IPR027379">
    <property type="entry name" value="CLS_N"/>
</dbReference>
<accession>A0A0C2W817</accession>
<sequence length="482" mass="55849">MDWFTLVTGIIFLLNFIFAGILLFLERKDASATWAWLMVLFFIPIAGFALYLLLGRRLSKKKLFDWEDRHKVGIDNLIQYQMDAIQQKTFEFSSKETEDMQDLIYMQLINNHAVLTQDNDVKIFIDGHKKFDALFKDIEEAKNHVHLQTYILRRDNLGKRLMTLLLKKAKQGVKVRVLYDDMGSRGMTKRYFKELRAAGGEVEAFFPSNVPIINPRLNFRNHRKLVIIDGRVGYIGGFNVGDEYLGLDKRFGYWRDTHLRVEGSSVHPIQTRFILDWNQASYRHDIEYAEHLFPAIPRKGEVAMQIVSSGPDSEWEQIKNGYIKLITNAKEYIYIQTPYFIPDASLLDSLRIAALSGVDVRIMIPNKPDHMFVYWATYSYVGELMKAGARIYIYDNGFIHAKTLVADDEAASVGTANIDLRSFRLNFEVNAFIYDKGTASKLGQIFRDDMKLSTELTDELYQSRSLYIRFKESISRLLSPIL</sequence>
<dbReference type="FunFam" id="3.30.870.10:FF:000021">
    <property type="entry name" value="Cardiolipin synthase"/>
    <property type="match status" value="1"/>
</dbReference>
<feature type="domain" description="PLD phosphodiesterase" evidence="15">
    <location>
        <begin position="395"/>
        <end position="422"/>
    </location>
</feature>
<evidence type="ECO:0000256" key="8">
    <source>
        <dbReference type="ARBA" id="ARBA00023098"/>
    </source>
</evidence>
<keyword evidence="5 13" id="KW-0812">Transmembrane</keyword>
<evidence type="ECO:0000313" key="16">
    <source>
        <dbReference type="EMBL" id="KIL52173.1"/>
    </source>
</evidence>
<feature type="active site" evidence="13">
    <location>
        <position position="402"/>
    </location>
</feature>
<gene>
    <name evidence="16" type="ORF">KP78_05430</name>
</gene>
<dbReference type="AlphaFoldDB" id="A0A0C2W817"/>
<evidence type="ECO:0000256" key="1">
    <source>
        <dbReference type="ARBA" id="ARBA00004651"/>
    </source>
</evidence>
<comment type="caution">
    <text evidence="16">The sequence shown here is derived from an EMBL/GenBank/DDBJ whole genome shotgun (WGS) entry which is preliminary data.</text>
</comment>
<keyword evidence="9 13" id="KW-0472">Membrane</keyword>
<keyword evidence="11 13" id="KW-1208">Phospholipid metabolism</keyword>
<dbReference type="GO" id="GO:0008808">
    <property type="term" value="F:cardiolipin synthase activity"/>
    <property type="evidence" value="ECO:0007669"/>
    <property type="project" value="UniProtKB-UniRule"/>
</dbReference>
<dbReference type="SUPFAM" id="SSF56024">
    <property type="entry name" value="Phospholipase D/nuclease"/>
    <property type="match status" value="2"/>
</dbReference>
<dbReference type="CDD" id="cd09110">
    <property type="entry name" value="PLDc_CLS_1"/>
    <property type="match status" value="1"/>
</dbReference>
<feature type="transmembrane region" description="Helical" evidence="13">
    <location>
        <begin position="32"/>
        <end position="54"/>
    </location>
</feature>
<keyword evidence="4 13" id="KW-0808">Transferase</keyword>
<feature type="active site" evidence="13">
    <location>
        <position position="400"/>
    </location>
</feature>
<evidence type="ECO:0000256" key="6">
    <source>
        <dbReference type="ARBA" id="ARBA00022737"/>
    </source>
</evidence>
<feature type="active site" evidence="13">
    <location>
        <position position="407"/>
    </location>
</feature>
<comment type="similarity">
    <text evidence="13">Belongs to the phospholipase D family. Cardiolipin synthase subfamily.</text>
</comment>
<dbReference type="PANTHER" id="PTHR21248">
    <property type="entry name" value="CARDIOLIPIN SYNTHASE"/>
    <property type="match status" value="1"/>
</dbReference>
<dbReference type="EMBL" id="JXRP01000006">
    <property type="protein sequence ID" value="KIL52173.1"/>
    <property type="molecule type" value="Genomic_DNA"/>
</dbReference>
<feature type="transmembrane region" description="Helical" evidence="13">
    <location>
        <begin position="6"/>
        <end position="25"/>
    </location>
</feature>
<feature type="active site" evidence="13">
    <location>
        <position position="224"/>
    </location>
</feature>
<evidence type="ECO:0000256" key="12">
    <source>
        <dbReference type="ARBA" id="ARBA00057569"/>
    </source>
</evidence>
<comment type="catalytic activity">
    <reaction evidence="13">
        <text>2 a 1,2-diacyl-sn-glycero-3-phospho-(1'-sn-glycerol) = a cardiolipin + glycerol</text>
        <dbReference type="Rhea" id="RHEA:31451"/>
        <dbReference type="ChEBI" id="CHEBI:17754"/>
        <dbReference type="ChEBI" id="CHEBI:62237"/>
        <dbReference type="ChEBI" id="CHEBI:64716"/>
    </reaction>
</comment>
<protein>
    <recommendedName>
        <fullName evidence="13 14">Cardiolipin synthase</fullName>
        <shortName evidence="13">CL synthase</shortName>
        <ecNumber evidence="13 14">2.7.8.-</ecNumber>
    </recommendedName>
</protein>
<dbReference type="InterPro" id="IPR022924">
    <property type="entry name" value="Cardiolipin_synthase"/>
</dbReference>
<dbReference type="STRING" id="889306.KP78_05430"/>
<comment type="subcellular location">
    <subcellularLocation>
        <location evidence="1 13">Cell membrane</location>
        <topology evidence="1 13">Multi-pass membrane protein</topology>
    </subcellularLocation>
</comment>
<reference evidence="16 17" key="1">
    <citation type="submission" date="2015-01" db="EMBL/GenBank/DDBJ databases">
        <title>Genome sequencing of Jeotgalibacillus soli.</title>
        <authorList>
            <person name="Goh K.M."/>
            <person name="Chan K.-G."/>
            <person name="Yaakop A.S."/>
            <person name="Ee R."/>
            <person name="Gan H.M."/>
            <person name="Chan C.S."/>
        </authorList>
    </citation>
    <scope>NUCLEOTIDE SEQUENCE [LARGE SCALE GENOMIC DNA]</scope>
    <source>
        <strain evidence="16 17">P9</strain>
    </source>
</reference>
<keyword evidence="17" id="KW-1185">Reference proteome</keyword>
<dbReference type="GO" id="GO:0005886">
    <property type="term" value="C:plasma membrane"/>
    <property type="evidence" value="ECO:0007669"/>
    <property type="project" value="UniProtKB-SubCell"/>
</dbReference>
<keyword evidence="10 13" id="KW-0594">Phospholipid biosynthesis</keyword>
<evidence type="ECO:0000256" key="3">
    <source>
        <dbReference type="ARBA" id="ARBA00022516"/>
    </source>
</evidence>
<evidence type="ECO:0000256" key="5">
    <source>
        <dbReference type="ARBA" id="ARBA00022692"/>
    </source>
</evidence>
<feature type="active site" evidence="13">
    <location>
        <position position="229"/>
    </location>
</feature>
<feature type="active site" evidence="13">
    <location>
        <position position="222"/>
    </location>
</feature>
<dbReference type="Proteomes" id="UP000031938">
    <property type="component" value="Unassembled WGS sequence"/>
</dbReference>
<dbReference type="EC" id="2.7.8.-" evidence="13 14"/>
<evidence type="ECO:0000256" key="2">
    <source>
        <dbReference type="ARBA" id="ARBA00022475"/>
    </source>
</evidence>
<keyword evidence="6" id="KW-0677">Repeat</keyword>
<name>A0A0C2W817_9BACL</name>
<evidence type="ECO:0000256" key="10">
    <source>
        <dbReference type="ARBA" id="ARBA00023209"/>
    </source>
</evidence>
<evidence type="ECO:0000256" key="4">
    <source>
        <dbReference type="ARBA" id="ARBA00022679"/>
    </source>
</evidence>
<keyword evidence="8 13" id="KW-0443">Lipid metabolism</keyword>
<evidence type="ECO:0000256" key="7">
    <source>
        <dbReference type="ARBA" id="ARBA00022989"/>
    </source>
</evidence>
<evidence type="ECO:0000256" key="11">
    <source>
        <dbReference type="ARBA" id="ARBA00023264"/>
    </source>
</evidence>
<evidence type="ECO:0000256" key="14">
    <source>
        <dbReference type="NCBIfam" id="TIGR04265"/>
    </source>
</evidence>
<dbReference type="CDD" id="cd09112">
    <property type="entry name" value="PLDc_CLS_2"/>
    <property type="match status" value="1"/>
</dbReference>
<evidence type="ECO:0000256" key="9">
    <source>
        <dbReference type="ARBA" id="ARBA00023136"/>
    </source>
</evidence>
<dbReference type="InterPro" id="IPR030874">
    <property type="entry name" value="Cardiolipin_synth_Firmi"/>
</dbReference>
<evidence type="ECO:0000259" key="15">
    <source>
        <dbReference type="PROSITE" id="PS50035"/>
    </source>
</evidence>
<organism evidence="16 17">
    <name type="scientific">Jeotgalibacillus soli</name>
    <dbReference type="NCBI Taxonomy" id="889306"/>
    <lineage>
        <taxon>Bacteria</taxon>
        <taxon>Bacillati</taxon>
        <taxon>Bacillota</taxon>
        <taxon>Bacilli</taxon>
        <taxon>Bacillales</taxon>
        <taxon>Caryophanaceae</taxon>
        <taxon>Jeotgalibacillus</taxon>
    </lineage>
</organism>
<dbReference type="HAMAP" id="MF_01916">
    <property type="entry name" value="Cardiolipin_synth_Cls"/>
    <property type="match status" value="1"/>
</dbReference>